<dbReference type="RefSeq" id="WP_066969473.1">
    <property type="nucleotide sequence ID" value="NZ_CP023449.1"/>
</dbReference>
<dbReference type="OrthoDB" id="9805277at2"/>
<evidence type="ECO:0000256" key="3">
    <source>
        <dbReference type="ARBA" id="ARBA00022723"/>
    </source>
</evidence>
<dbReference type="Pfam" id="PF05853">
    <property type="entry name" value="BKACE"/>
    <property type="match status" value="1"/>
</dbReference>
<reference evidence="5 6" key="1">
    <citation type="submission" date="2017-09" db="EMBL/GenBank/DDBJ databases">
        <title>The Catabolism of 3,6-Dichlorosalicylic acid is Initiated by the Cytochrome P450 Monooxygenase DsmABC in Rhizorhabdus dicambivorans Ndbn-20.</title>
        <authorList>
            <person name="Na L."/>
        </authorList>
    </citation>
    <scope>NUCLEOTIDE SEQUENCE [LARGE SCALE GENOMIC DNA]</scope>
    <source>
        <strain evidence="5 6">Ndbn-20m</strain>
    </source>
</reference>
<dbReference type="GO" id="GO:0046872">
    <property type="term" value="F:metal ion binding"/>
    <property type="evidence" value="ECO:0007669"/>
    <property type="project" value="UniProtKB-KW"/>
</dbReference>
<dbReference type="Gene3D" id="3.20.20.70">
    <property type="entry name" value="Aldolase class I"/>
    <property type="match status" value="1"/>
</dbReference>
<dbReference type="EMBL" id="NWUF01000005">
    <property type="protein sequence ID" value="PCE42929.1"/>
    <property type="molecule type" value="Genomic_DNA"/>
</dbReference>
<dbReference type="InterPro" id="IPR008567">
    <property type="entry name" value="BKACE"/>
</dbReference>
<keyword evidence="2" id="KW-0808">Transferase</keyword>
<organism evidence="5 6">
    <name type="scientific">Rhizorhabdus dicambivorans</name>
    <dbReference type="NCBI Taxonomy" id="1850238"/>
    <lineage>
        <taxon>Bacteria</taxon>
        <taxon>Pseudomonadati</taxon>
        <taxon>Pseudomonadota</taxon>
        <taxon>Alphaproteobacteria</taxon>
        <taxon>Sphingomonadales</taxon>
        <taxon>Sphingomonadaceae</taxon>
        <taxon>Rhizorhabdus</taxon>
    </lineage>
</organism>
<accession>A0A2A4FWV4</accession>
<keyword evidence="4" id="KW-0862">Zinc</keyword>
<comment type="caution">
    <text evidence="5">The sequence shown here is derived from an EMBL/GenBank/DDBJ whole genome shotgun (WGS) entry which is preliminary data.</text>
</comment>
<keyword evidence="3" id="KW-0479">Metal-binding</keyword>
<evidence type="ECO:0000313" key="5">
    <source>
        <dbReference type="EMBL" id="PCE42929.1"/>
    </source>
</evidence>
<evidence type="ECO:0000256" key="1">
    <source>
        <dbReference type="ARBA" id="ARBA00001947"/>
    </source>
</evidence>
<sequence>MTPLIIEIRGNEGMPRALAPNVPITPDEIVADMRACAAAGASVYHWHARDPVSNRPVDDIQSFIAVAGAIRESSDIILKPTLGFNRDSAAARMAHIDAMVAADRSYVDIVPIDNFTANADYWDNASARFKTTDAIYANTRGHVMDVIAHANALGVPFTLACPDIGAIRTGLRYRDMGLLPRAIHWELVFSGAVLPIAAAPGIAALQALVAALPPGEGWSVFCTGGDLLPLAGTIMLMGGHIAIGLGDCEQSRFGAPTNADLVGRVCQLAEIAGRPVASTAEARRMLGLGTQCR</sequence>
<evidence type="ECO:0000256" key="4">
    <source>
        <dbReference type="ARBA" id="ARBA00022833"/>
    </source>
</evidence>
<dbReference type="AlphaFoldDB" id="A0A2A4FWV4"/>
<comment type="cofactor">
    <cofactor evidence="1">
        <name>Zn(2+)</name>
        <dbReference type="ChEBI" id="CHEBI:29105"/>
    </cofactor>
</comment>
<proteinExistence type="predicted"/>
<dbReference type="PANTHER" id="PTHR37418:SF2">
    <property type="entry name" value="3-KETO-5-AMINOHEXANOATE CLEAVAGE ENZYME"/>
    <property type="match status" value="1"/>
</dbReference>
<evidence type="ECO:0000256" key="2">
    <source>
        <dbReference type="ARBA" id="ARBA00022679"/>
    </source>
</evidence>
<dbReference type="KEGG" id="rdi:CMV14_16595"/>
<dbReference type="PANTHER" id="PTHR37418">
    <property type="entry name" value="3-KETO-5-AMINOHEXANOATE CLEAVAGE ENZYME-RELATED"/>
    <property type="match status" value="1"/>
</dbReference>
<gene>
    <name evidence="5" type="ORF">COO09_06380</name>
</gene>
<dbReference type="InterPro" id="IPR013785">
    <property type="entry name" value="Aldolase_TIM"/>
</dbReference>
<evidence type="ECO:0000313" key="6">
    <source>
        <dbReference type="Proteomes" id="UP000218934"/>
    </source>
</evidence>
<name>A0A2A4FWV4_9SPHN</name>
<protein>
    <submittedName>
        <fullName evidence="5">3-keto-5-aminohexanoate cleavage protein</fullName>
    </submittedName>
</protein>
<dbReference type="GO" id="GO:0043720">
    <property type="term" value="F:3-keto-5-aminohexanoate cleavage activity"/>
    <property type="evidence" value="ECO:0007669"/>
    <property type="project" value="InterPro"/>
</dbReference>
<keyword evidence="6" id="KW-1185">Reference proteome</keyword>
<dbReference type="Proteomes" id="UP000218934">
    <property type="component" value="Unassembled WGS sequence"/>
</dbReference>